<accession>A0A0P1P3Z7</accession>
<gene>
    <name evidence="11" type="ORF">JGI4_00718</name>
    <name evidence="10" type="ORF">JGI8_01605</name>
</gene>
<keyword evidence="7 8" id="KW-0472">Membrane</keyword>
<feature type="transmembrane region" description="Helical" evidence="8">
    <location>
        <begin position="321"/>
        <end position="338"/>
    </location>
</feature>
<dbReference type="PANTHER" id="PTHR33908:SF3">
    <property type="entry name" value="UNDECAPRENYL PHOSPHATE-ALPHA-4-AMINO-4-DEOXY-L-ARABINOSE ARABINOSYL TRANSFERASE"/>
    <property type="match status" value="1"/>
</dbReference>
<dbReference type="Proteomes" id="UP000182200">
    <property type="component" value="Unassembled WGS sequence"/>
</dbReference>
<evidence type="ECO:0000313" key="13">
    <source>
        <dbReference type="Proteomes" id="UP000182200"/>
    </source>
</evidence>
<dbReference type="GO" id="GO:0010041">
    <property type="term" value="P:response to iron(III) ion"/>
    <property type="evidence" value="ECO:0007669"/>
    <property type="project" value="TreeGrafter"/>
</dbReference>
<keyword evidence="2" id="KW-1003">Cell membrane</keyword>
<accession>A0A0N7MNL9</accession>
<comment type="subcellular location">
    <subcellularLocation>
        <location evidence="1">Cell membrane</location>
        <topology evidence="1">Multi-pass membrane protein</topology>
    </subcellularLocation>
</comment>
<evidence type="ECO:0000256" key="5">
    <source>
        <dbReference type="ARBA" id="ARBA00022692"/>
    </source>
</evidence>
<accession>A0A0S4MXX2</accession>
<evidence type="ECO:0000259" key="9">
    <source>
        <dbReference type="Pfam" id="PF13231"/>
    </source>
</evidence>
<evidence type="ECO:0000256" key="3">
    <source>
        <dbReference type="ARBA" id="ARBA00022676"/>
    </source>
</evidence>
<organism evidence="11 12">
    <name type="scientific">Candidatus Kryptonium thompsonii</name>
    <dbReference type="NCBI Taxonomy" id="1633631"/>
    <lineage>
        <taxon>Bacteria</taxon>
        <taxon>Pseudomonadati</taxon>
        <taxon>Candidatus Kryptoniota</taxon>
        <taxon>Candidatus Kryptonium</taxon>
    </lineage>
</organism>
<accession>A0A0P1MB44</accession>
<feature type="transmembrane region" description="Helical" evidence="8">
    <location>
        <begin position="73"/>
        <end position="95"/>
    </location>
</feature>
<feature type="transmembrane region" description="Helical" evidence="8">
    <location>
        <begin position="102"/>
        <end position="119"/>
    </location>
</feature>
<dbReference type="InterPro" id="IPR050297">
    <property type="entry name" value="LipidA_mod_glycosyltrf_83"/>
</dbReference>
<dbReference type="GO" id="GO:0016763">
    <property type="term" value="F:pentosyltransferase activity"/>
    <property type="evidence" value="ECO:0007669"/>
    <property type="project" value="TreeGrafter"/>
</dbReference>
<feature type="transmembrane region" description="Helical" evidence="8">
    <location>
        <begin position="188"/>
        <end position="208"/>
    </location>
</feature>
<dbReference type="GO" id="GO:0005886">
    <property type="term" value="C:plasma membrane"/>
    <property type="evidence" value="ECO:0007669"/>
    <property type="project" value="UniProtKB-SubCell"/>
</dbReference>
<evidence type="ECO:0000313" key="10">
    <source>
        <dbReference type="EMBL" id="CUS91920.1"/>
    </source>
</evidence>
<feature type="transmembrane region" description="Helical" evidence="8">
    <location>
        <begin position="266"/>
        <end position="284"/>
    </location>
</feature>
<keyword evidence="6 8" id="KW-1133">Transmembrane helix</keyword>
<keyword evidence="4 11" id="KW-0808">Transferase</keyword>
<evidence type="ECO:0000256" key="2">
    <source>
        <dbReference type="ARBA" id="ARBA00022475"/>
    </source>
</evidence>
<feature type="transmembrane region" description="Helical" evidence="8">
    <location>
        <begin position="229"/>
        <end position="246"/>
    </location>
</feature>
<keyword evidence="5 8" id="KW-0812">Transmembrane</keyword>
<dbReference type="STRING" id="1633631.GCA_001442925_00718"/>
<evidence type="ECO:0000256" key="8">
    <source>
        <dbReference type="SAM" id="Phobius"/>
    </source>
</evidence>
<dbReference type="EMBL" id="FAOP01000003">
    <property type="protein sequence ID" value="CUU03187.1"/>
    <property type="molecule type" value="Genomic_DNA"/>
</dbReference>
<evidence type="ECO:0000256" key="7">
    <source>
        <dbReference type="ARBA" id="ARBA00023136"/>
    </source>
</evidence>
<evidence type="ECO:0000256" key="1">
    <source>
        <dbReference type="ARBA" id="ARBA00004651"/>
    </source>
</evidence>
<sequence>MRSNVFIFILALSLFLRIFLLDFESLWLDEGSSIKFAKLSIPELIKASQADGNPPLYYLILHFWIKIFGDSEFSFRFPSVIFGVLIVIAVYQFCLEFWSREVAIFSSFMTGISVFQIFYSQEARMYALLCLLSLVSFFYFVKILKQGKFKHYVFYTFTNILLLYTHLYAFFTIFAQLIFVAFQEGKKLKVFLLSLFISFLFFIPRFLIVLKQANEILISGEFWLPRPDFIDFLKTLIQFAGATYPMPRDEFGNVILGRFIIEYSNSAILLFIMLAMIVFSIFNFKEFSHEKRKIYLIFWLWFIIPILVPFALSQFLTPFYFTRYAIASSIAFYCLASIGFENYNGRFRKYIVYIFLLLSVVNLGWYYGKTNKEEWREAVKFVEERARGGDLIIANKYVFYYYSKKDDVVKIKLPDVSEQNKNVLIDELNSLSQKYKRIWFVSSHQPKLEDIVVKVLSNSMSLAMKKKFLGIEIFLFEEIKR</sequence>
<dbReference type="EMBL" id="CZVI01000026">
    <property type="protein sequence ID" value="CUS91920.1"/>
    <property type="molecule type" value="Genomic_DNA"/>
</dbReference>
<proteinExistence type="predicted"/>
<dbReference type="RefSeq" id="WP_047134405.1">
    <property type="nucleotide sequence ID" value="NZ_CZVI01000026.1"/>
</dbReference>
<dbReference type="AlphaFoldDB" id="A0A0P1MJI5"/>
<accession>A0A0P1MJI5</accession>
<accession>A0A0P1N035</accession>
<feature type="domain" description="Glycosyltransferase RgtA/B/C/D-like" evidence="9">
    <location>
        <begin position="53"/>
        <end position="204"/>
    </location>
</feature>
<accession>A0A0N7MQX8</accession>
<evidence type="ECO:0000313" key="11">
    <source>
        <dbReference type="EMBL" id="CUU03187.1"/>
    </source>
</evidence>
<dbReference type="OrthoDB" id="5437149at2"/>
<reference evidence="11 12" key="2">
    <citation type="submission" date="2015-11" db="EMBL/GenBank/DDBJ databases">
        <authorList>
            <person name="Zhang Y."/>
            <person name="Guo Z."/>
        </authorList>
    </citation>
    <scope>NUCLEOTIDE SEQUENCE [LARGE SCALE GENOMIC DNA]</scope>
    <source>
        <strain evidence="11">JGI-4</strain>
    </source>
</reference>
<accession>A0A0P1L747</accession>
<feature type="transmembrane region" description="Helical" evidence="8">
    <location>
        <begin position="153"/>
        <end position="182"/>
    </location>
</feature>
<reference evidence="10 13" key="1">
    <citation type="submission" date="2015-11" db="EMBL/GenBank/DDBJ databases">
        <authorList>
            <person name="Varghese N."/>
        </authorList>
    </citation>
    <scope>NUCLEOTIDE SEQUENCE [LARGE SCALE GENOMIC DNA]</scope>
    <source>
        <strain evidence="10 13">JGI-8</strain>
    </source>
</reference>
<feature type="transmembrane region" description="Helical" evidence="8">
    <location>
        <begin position="296"/>
        <end position="315"/>
    </location>
</feature>
<dbReference type="PANTHER" id="PTHR33908">
    <property type="entry name" value="MANNOSYLTRANSFERASE YKCB-RELATED"/>
    <property type="match status" value="1"/>
</dbReference>
<evidence type="ECO:0000256" key="6">
    <source>
        <dbReference type="ARBA" id="ARBA00022989"/>
    </source>
</evidence>
<dbReference type="Proteomes" id="UP000182011">
    <property type="component" value="Unassembled WGS sequence"/>
</dbReference>
<keyword evidence="13" id="KW-1185">Reference proteome</keyword>
<evidence type="ECO:0000313" key="12">
    <source>
        <dbReference type="Proteomes" id="UP000182011"/>
    </source>
</evidence>
<dbReference type="InterPro" id="IPR038731">
    <property type="entry name" value="RgtA/B/C-like"/>
</dbReference>
<name>A0A0P1MJI5_9BACT</name>
<dbReference type="Pfam" id="PF13231">
    <property type="entry name" value="PMT_2"/>
    <property type="match status" value="1"/>
</dbReference>
<keyword evidence="3 11" id="KW-0328">Glycosyltransferase</keyword>
<protein>
    <submittedName>
        <fullName evidence="11">Dolichyl-phosphate-mannose-protein mannosyltransferase</fullName>
    </submittedName>
</protein>
<accession>A0A0P1P3K9</accession>
<feature type="transmembrane region" description="Helical" evidence="8">
    <location>
        <begin position="350"/>
        <end position="368"/>
    </location>
</feature>
<evidence type="ECO:0000256" key="4">
    <source>
        <dbReference type="ARBA" id="ARBA00022679"/>
    </source>
</evidence>
<feature type="transmembrane region" description="Helical" evidence="8">
    <location>
        <begin position="125"/>
        <end position="141"/>
    </location>
</feature>
<dbReference type="GO" id="GO:0009103">
    <property type="term" value="P:lipopolysaccharide biosynthetic process"/>
    <property type="evidence" value="ECO:0007669"/>
    <property type="project" value="UniProtKB-ARBA"/>
</dbReference>